<proteinExistence type="predicted"/>
<dbReference type="EMBL" id="BLKS01000001">
    <property type="protein sequence ID" value="GFG49500.1"/>
    <property type="molecule type" value="Genomic_DNA"/>
</dbReference>
<gene>
    <name evidence="2" type="ORF">MAGR_09410</name>
</gene>
<comment type="caution">
    <text evidence="2">The sequence shown here is derived from an EMBL/GenBank/DDBJ whole genome shotgun (WGS) entry which is preliminary data.</text>
</comment>
<feature type="transmembrane region" description="Helical" evidence="1">
    <location>
        <begin position="62"/>
        <end position="84"/>
    </location>
</feature>
<protein>
    <submittedName>
        <fullName evidence="2">Uncharacterized protein</fullName>
    </submittedName>
</protein>
<evidence type="ECO:0000256" key="1">
    <source>
        <dbReference type="SAM" id="Phobius"/>
    </source>
</evidence>
<dbReference type="AlphaFoldDB" id="A0A7I9VW06"/>
<organism evidence="2 3">
    <name type="scientific">Mycolicibacterium agri</name>
    <name type="common">Mycobacterium agri</name>
    <dbReference type="NCBI Taxonomy" id="36811"/>
    <lineage>
        <taxon>Bacteria</taxon>
        <taxon>Bacillati</taxon>
        <taxon>Actinomycetota</taxon>
        <taxon>Actinomycetes</taxon>
        <taxon>Mycobacteriales</taxon>
        <taxon>Mycobacteriaceae</taxon>
        <taxon>Mycolicibacterium</taxon>
    </lineage>
</organism>
<reference evidence="2 3" key="1">
    <citation type="journal article" date="2019" name="Emerg. Microbes Infect.">
        <title>Comprehensive subspecies identification of 175 nontuberculous mycobacteria species based on 7547 genomic profiles.</title>
        <authorList>
            <person name="Matsumoto Y."/>
            <person name="Kinjo T."/>
            <person name="Motooka D."/>
            <person name="Nabeya D."/>
            <person name="Jung N."/>
            <person name="Uechi K."/>
            <person name="Horii T."/>
            <person name="Iida T."/>
            <person name="Fujita J."/>
            <person name="Nakamura S."/>
        </authorList>
    </citation>
    <scope>NUCLEOTIDE SEQUENCE [LARGE SCALE GENOMIC DNA]</scope>
    <source>
        <strain evidence="2 3">JCM 6377</strain>
    </source>
</reference>
<name>A0A7I9VW06_MYCAG</name>
<accession>A0A7I9VW06</accession>
<evidence type="ECO:0000313" key="3">
    <source>
        <dbReference type="Proteomes" id="UP000465302"/>
    </source>
</evidence>
<dbReference type="Proteomes" id="UP000465302">
    <property type="component" value="Unassembled WGS sequence"/>
</dbReference>
<evidence type="ECO:0000313" key="2">
    <source>
        <dbReference type="EMBL" id="GFG49500.1"/>
    </source>
</evidence>
<keyword evidence="1" id="KW-1133">Transmembrane helix</keyword>
<keyword evidence="1" id="KW-0812">Transmembrane</keyword>
<keyword evidence="1" id="KW-0472">Membrane</keyword>
<sequence length="94" mass="10042">MAGDVRGDLSGCLRGGVVVGGKGGVRPLRRGPVRGVIGVSTSTRALKAFGRNDLRATFRDPLLIMIVLAPVIWTASVRIVTPLVTDMLARRYKL</sequence>